<proteinExistence type="predicted"/>
<evidence type="ECO:0000313" key="2">
    <source>
        <dbReference type="EMBL" id="QTL97450.1"/>
    </source>
</evidence>
<dbReference type="InterPro" id="IPR004360">
    <property type="entry name" value="Glyas_Fos-R_dOase_dom"/>
</dbReference>
<reference evidence="2" key="1">
    <citation type="submission" date="2019-12" db="EMBL/GenBank/DDBJ databases">
        <authorList>
            <person name="zhang j."/>
            <person name="sun C.M."/>
        </authorList>
    </citation>
    <scope>NUCLEOTIDE SEQUENCE</scope>
    <source>
        <strain evidence="2">NS-1</strain>
    </source>
</reference>
<dbReference type="KEGG" id="ifn:GM661_05365"/>
<sequence>MTDQAKLVNLCPVFISQDVKKTVKFYVEQLGFTYAEHYDKIDNFATIYRDSIEFIIVQAKFGEVKSNSKRHGAGYDAYIDPTAVEGVDILYQEFLANDVNIISKPQKTDYGSYEFVIEDIDGRLIGIGRIYDKQTYFENSDYLQGK</sequence>
<dbReference type="Pfam" id="PF00903">
    <property type="entry name" value="Glyoxalase"/>
    <property type="match status" value="1"/>
</dbReference>
<dbReference type="InterPro" id="IPR029068">
    <property type="entry name" value="Glyas_Bleomycin-R_OHBP_Dase"/>
</dbReference>
<dbReference type="AlphaFoldDB" id="A0A8A7K8C0"/>
<dbReference type="RefSeq" id="WP_125988903.1">
    <property type="nucleotide sequence ID" value="NZ_CP046640.1"/>
</dbReference>
<gene>
    <name evidence="2" type="ORF">GM661_05365</name>
</gene>
<dbReference type="Gene3D" id="3.10.180.10">
    <property type="entry name" value="2,3-Dihydroxybiphenyl 1,2-Dioxygenase, domain 1"/>
    <property type="match status" value="1"/>
</dbReference>
<evidence type="ECO:0000313" key="3">
    <source>
        <dbReference type="Proteomes" id="UP000665020"/>
    </source>
</evidence>
<feature type="domain" description="Glyoxalase/fosfomycin resistance/dioxygenase" evidence="1">
    <location>
        <begin position="15"/>
        <end position="125"/>
    </location>
</feature>
<keyword evidence="3" id="KW-1185">Reference proteome</keyword>
<accession>A0A8A7K8C0</accession>
<organism evidence="2 3">
    <name type="scientific">Iocasia fonsfrigidae</name>
    <dbReference type="NCBI Taxonomy" id="2682810"/>
    <lineage>
        <taxon>Bacteria</taxon>
        <taxon>Bacillati</taxon>
        <taxon>Bacillota</taxon>
        <taxon>Clostridia</taxon>
        <taxon>Halanaerobiales</taxon>
        <taxon>Halanaerobiaceae</taxon>
        <taxon>Iocasia</taxon>
    </lineage>
</organism>
<name>A0A8A7K8C0_9FIRM</name>
<dbReference type="SUPFAM" id="SSF54593">
    <property type="entry name" value="Glyoxalase/Bleomycin resistance protein/Dihydroxybiphenyl dioxygenase"/>
    <property type="match status" value="1"/>
</dbReference>
<protein>
    <submittedName>
        <fullName evidence="2">Glyoxalase</fullName>
    </submittedName>
</protein>
<dbReference type="EMBL" id="CP046640">
    <property type="protein sequence ID" value="QTL97450.1"/>
    <property type="molecule type" value="Genomic_DNA"/>
</dbReference>
<evidence type="ECO:0000259" key="1">
    <source>
        <dbReference type="Pfam" id="PF00903"/>
    </source>
</evidence>
<dbReference type="Proteomes" id="UP000665020">
    <property type="component" value="Chromosome"/>
</dbReference>